<keyword evidence="2 6" id="KW-0378">Hydrolase</keyword>
<evidence type="ECO:0000256" key="5">
    <source>
        <dbReference type="RuleBase" id="RU003690"/>
    </source>
</evidence>
<evidence type="ECO:0000256" key="1">
    <source>
        <dbReference type="ARBA" id="ARBA00010838"/>
    </source>
</evidence>
<dbReference type="SUPFAM" id="SSF51445">
    <property type="entry name" value="(Trans)glycosidases"/>
    <property type="match status" value="1"/>
</dbReference>
<dbReference type="Gene3D" id="3.20.20.80">
    <property type="entry name" value="Glycosidases"/>
    <property type="match status" value="1"/>
</dbReference>
<evidence type="ECO:0000313" key="6">
    <source>
        <dbReference type="EMBL" id="PIS16963.1"/>
    </source>
</evidence>
<dbReference type="Proteomes" id="UP000229080">
    <property type="component" value="Unassembled WGS sequence"/>
</dbReference>
<dbReference type="AlphaFoldDB" id="A0A2H0WWD2"/>
<organism evidence="6 7">
    <name type="scientific">Candidatus Portnoybacteria bacterium CG09_land_8_20_14_0_10_44_13</name>
    <dbReference type="NCBI Taxonomy" id="1974811"/>
    <lineage>
        <taxon>Bacteria</taxon>
        <taxon>Candidatus Portnoyibacteriota</taxon>
    </lineage>
</organism>
<comment type="similarity">
    <text evidence="1 5">Belongs to the glycosyl hydrolase 1 family.</text>
</comment>
<evidence type="ECO:0000256" key="2">
    <source>
        <dbReference type="ARBA" id="ARBA00022801"/>
    </source>
</evidence>
<dbReference type="EMBL" id="PEZF01000036">
    <property type="protein sequence ID" value="PIS16963.1"/>
    <property type="molecule type" value="Genomic_DNA"/>
</dbReference>
<accession>A0A2H0WWD2</accession>
<dbReference type="PROSITE" id="PS00572">
    <property type="entry name" value="GLYCOSYL_HYDROL_F1_1"/>
    <property type="match status" value="1"/>
</dbReference>
<dbReference type="GO" id="GO:0008422">
    <property type="term" value="F:beta-glucosidase activity"/>
    <property type="evidence" value="ECO:0007669"/>
    <property type="project" value="TreeGrafter"/>
</dbReference>
<dbReference type="InterPro" id="IPR018120">
    <property type="entry name" value="Glyco_hydro_1_AS"/>
</dbReference>
<gene>
    <name evidence="6" type="ORF">COT61_01135</name>
</gene>
<reference evidence="7" key="1">
    <citation type="submission" date="2017-09" db="EMBL/GenBank/DDBJ databases">
        <title>Depth-based differentiation of microbial function through sediment-hosted aquifers and enrichment of novel symbionts in the deep terrestrial subsurface.</title>
        <authorList>
            <person name="Probst A.J."/>
            <person name="Ladd B."/>
            <person name="Jarett J.K."/>
            <person name="Geller-Mcgrath D.E."/>
            <person name="Sieber C.M.K."/>
            <person name="Emerson J.B."/>
            <person name="Anantharaman K."/>
            <person name="Thomas B.C."/>
            <person name="Malmstrom R."/>
            <person name="Stieglmeier M."/>
            <person name="Klingl A."/>
            <person name="Woyke T."/>
            <person name="Ryan C.M."/>
            <person name="Banfield J.F."/>
        </authorList>
    </citation>
    <scope>NUCLEOTIDE SEQUENCE [LARGE SCALE GENOMIC DNA]</scope>
</reference>
<dbReference type="InterPro" id="IPR017853">
    <property type="entry name" value="GH"/>
</dbReference>
<dbReference type="GO" id="GO:0005975">
    <property type="term" value="P:carbohydrate metabolic process"/>
    <property type="evidence" value="ECO:0007669"/>
    <property type="project" value="InterPro"/>
</dbReference>
<evidence type="ECO:0000256" key="4">
    <source>
        <dbReference type="PROSITE-ProRule" id="PRU10055"/>
    </source>
</evidence>
<dbReference type="InterPro" id="IPR001360">
    <property type="entry name" value="Glyco_hydro_1"/>
</dbReference>
<sequence>MNIGEKAMKNHDQISFPQGFFWGAATSSHQVEGNTHNDWSEWEKSEKRINYLRAQGLIGKYGLENFISGKACDHYNRFQEDFDIAKSLGHNAHRFSIEWSRIEPEEGKFNDGEIEHYRQVLRALKDRRLEPFVTLWHFSLPVWFSRKGGFKNKNSPEIFARHCGYVVEKLGDMAQFWVTINEPEIYAQESYLVGAWPPQKKSRMSQLLVIYNLVRAHRKAYEVIKKLNQNAKVGIAKNNQYFEAYQNKWINRLSKKFLDWWRNFYFLNQIKDYQDFIGLNHYYHNRIHYGFNKNENQKVCDRGYELYPEAIYHVLIDLKLYNKPIYIIENGLADAKDQKRGWFIFETLKWVHKAMGQGADVKGYLHWSLMDNFELDKGFWPRFGLLEIDRKTLERKIRPSVNFYRDVCIANGITEDIVNTYQNLLVP</sequence>
<proteinExistence type="inferred from homology"/>
<name>A0A2H0WWD2_9BACT</name>
<evidence type="ECO:0000313" key="7">
    <source>
        <dbReference type="Proteomes" id="UP000229080"/>
    </source>
</evidence>
<evidence type="ECO:0000256" key="3">
    <source>
        <dbReference type="ARBA" id="ARBA00023295"/>
    </source>
</evidence>
<protein>
    <submittedName>
        <fullName evidence="6">Glycoside hydrolase family 1 protein</fullName>
    </submittedName>
</protein>
<dbReference type="PANTHER" id="PTHR10353">
    <property type="entry name" value="GLYCOSYL HYDROLASE"/>
    <property type="match status" value="1"/>
</dbReference>
<dbReference type="PANTHER" id="PTHR10353:SF209">
    <property type="entry name" value="GALACTOLIPID GALACTOSYLTRANSFERASE SFR2, CHLOROPLASTIC"/>
    <property type="match status" value="1"/>
</dbReference>
<keyword evidence="3" id="KW-0326">Glycosidase</keyword>
<feature type="active site" description="Nucleophile" evidence="4">
    <location>
        <position position="329"/>
    </location>
</feature>
<dbReference type="Pfam" id="PF00232">
    <property type="entry name" value="Glyco_hydro_1"/>
    <property type="match status" value="2"/>
</dbReference>
<dbReference type="PRINTS" id="PR00131">
    <property type="entry name" value="GLHYDRLASE1"/>
</dbReference>
<comment type="caution">
    <text evidence="6">The sequence shown here is derived from an EMBL/GenBank/DDBJ whole genome shotgun (WGS) entry which is preliminary data.</text>
</comment>